<evidence type="ECO:0000313" key="2">
    <source>
        <dbReference type="EMBL" id="CAE8622100.1"/>
    </source>
</evidence>
<comment type="caution">
    <text evidence="2">The sequence shown here is derived from an EMBL/GenBank/DDBJ whole genome shotgun (WGS) entry which is preliminary data.</text>
</comment>
<dbReference type="Proteomes" id="UP000654075">
    <property type="component" value="Unassembled WGS sequence"/>
</dbReference>
<proteinExistence type="predicted"/>
<keyword evidence="3" id="KW-1185">Reference proteome</keyword>
<feature type="compositionally biased region" description="Low complexity" evidence="1">
    <location>
        <begin position="367"/>
        <end position="377"/>
    </location>
</feature>
<dbReference type="EMBL" id="CAJNNV010027891">
    <property type="protein sequence ID" value="CAE8622100.1"/>
    <property type="molecule type" value="Genomic_DNA"/>
</dbReference>
<accession>A0A813G728</accession>
<gene>
    <name evidence="2" type="ORF">PGLA1383_LOCUS39607</name>
</gene>
<sequence length="457" mass="50398">MTTPTPTAFGKASASPRRMPTAFGKTLVSPRRSQTLETHETQETLETLGCLSPRFQEALLSGGSGVGLLARAWDYTRLRAYEHWLNGPPNSCSFKNWEEAERSLLRQVPLPVQSLSPMPALEVAAQPAAAAELNSGRPQETTPDDDFQEKMGELQEALRYAQAKQEFQERELREQRETEEAERRECWELAETLAASLREEQRKVCELTSCLNAEHVHAAELLTEFGSERAEWHAREARLLSEISECRNGNGNGIAMPASKTRPFAPPLVPALAMPKVMGSPRNPWHDSALARANSDSAILSPGMASSGVFGRPWSRLAPKTPEEAMPVTFGGELVPPPLPLPPPEHYLLTPRTGATPRTPATKKESIPIPESEPSSPTGSCVSSCWDSLDHFDRLACPLFTEQCDYNPKLYDNSEQGPLDRREIQISSARSAYSVCALYDTGAEAQINVLKNVIRDL</sequence>
<name>A0A813G728_POLGL</name>
<feature type="region of interest" description="Disordered" evidence="1">
    <location>
        <begin position="126"/>
        <end position="146"/>
    </location>
</feature>
<feature type="region of interest" description="Disordered" evidence="1">
    <location>
        <begin position="1"/>
        <end position="20"/>
    </location>
</feature>
<feature type="compositionally biased region" description="Low complexity" evidence="1">
    <location>
        <begin position="350"/>
        <end position="360"/>
    </location>
</feature>
<evidence type="ECO:0000256" key="1">
    <source>
        <dbReference type="SAM" id="MobiDB-lite"/>
    </source>
</evidence>
<evidence type="ECO:0000313" key="3">
    <source>
        <dbReference type="Proteomes" id="UP000654075"/>
    </source>
</evidence>
<feature type="non-terminal residue" evidence="2">
    <location>
        <position position="457"/>
    </location>
</feature>
<reference evidence="2" key="1">
    <citation type="submission" date="2021-02" db="EMBL/GenBank/DDBJ databases">
        <authorList>
            <person name="Dougan E. K."/>
            <person name="Rhodes N."/>
            <person name="Thang M."/>
            <person name="Chan C."/>
        </authorList>
    </citation>
    <scope>NUCLEOTIDE SEQUENCE</scope>
</reference>
<protein>
    <submittedName>
        <fullName evidence="2">Uncharacterized protein</fullName>
    </submittedName>
</protein>
<organism evidence="2 3">
    <name type="scientific">Polarella glacialis</name>
    <name type="common">Dinoflagellate</name>
    <dbReference type="NCBI Taxonomy" id="89957"/>
    <lineage>
        <taxon>Eukaryota</taxon>
        <taxon>Sar</taxon>
        <taxon>Alveolata</taxon>
        <taxon>Dinophyceae</taxon>
        <taxon>Suessiales</taxon>
        <taxon>Suessiaceae</taxon>
        <taxon>Polarella</taxon>
    </lineage>
</organism>
<dbReference type="AlphaFoldDB" id="A0A813G728"/>
<feature type="region of interest" description="Disordered" evidence="1">
    <location>
        <begin position="350"/>
        <end position="380"/>
    </location>
</feature>